<evidence type="ECO:0000313" key="2">
    <source>
        <dbReference type="Proteomes" id="UP000257884"/>
    </source>
</evidence>
<protein>
    <submittedName>
        <fullName evidence="1">Uncharacterized protein</fullName>
    </submittedName>
</protein>
<dbReference type="KEGG" id="vg:77949076"/>
<organism evidence="1 2">
    <name type="scientific">Escherichia phage EP335</name>
    <dbReference type="NCBI Taxonomy" id="2070199"/>
    <lineage>
        <taxon>Viruses</taxon>
        <taxon>Duplodnaviria</taxon>
        <taxon>Heunggongvirae</taxon>
        <taxon>Uroviricota</taxon>
        <taxon>Caudoviricetes</taxon>
        <taxon>Mktvariviridae</taxon>
        <taxon>Gordonclarkvirinae</taxon>
        <taxon>Nieuwekanaalvirus</taxon>
        <taxon>Nieuwekanaalvirus EP335</taxon>
    </lineage>
</organism>
<name>A0A2Z3DV55_9CAUD</name>
<evidence type="ECO:0000313" key="1">
    <source>
        <dbReference type="EMBL" id="AVZ45204.1"/>
    </source>
</evidence>
<dbReference type="RefSeq" id="YP_010672789.1">
    <property type="nucleotide sequence ID" value="NC_070979.1"/>
</dbReference>
<dbReference type="EMBL" id="MG748548">
    <property type="protein sequence ID" value="AVZ45204.1"/>
    <property type="molecule type" value="Genomic_DNA"/>
</dbReference>
<reference evidence="2" key="1">
    <citation type="submission" date="2018-01" db="EMBL/GenBank/DDBJ databases">
        <authorList>
            <person name="van Mierlo J.T."/>
            <person name="Hagens S."/>
            <person name="Witte S."/>
            <person name="Klamert S."/>
            <person name="van de Straat L."/>
        </authorList>
    </citation>
    <scope>NUCLEOTIDE SEQUENCE [LARGE SCALE GENOMIC DNA]</scope>
</reference>
<accession>A0A2Z3DV55</accession>
<keyword evidence="2" id="KW-1185">Reference proteome</keyword>
<proteinExistence type="predicted"/>
<sequence length="72" mass="8554">MLTTHTTVYRNLRNGQHYRLSKKYGVECKCMLTGEWYPSPMKIEMLEREAISYTITQETMLGRVLRKLGLRK</sequence>
<dbReference type="GeneID" id="77949076"/>
<dbReference type="Proteomes" id="UP000257884">
    <property type="component" value="Segment"/>
</dbReference>